<keyword evidence="6" id="KW-1185">Reference proteome</keyword>
<accession>A0A9W9CP18</accession>
<evidence type="ECO:0000256" key="2">
    <source>
        <dbReference type="ARBA" id="ARBA00022857"/>
    </source>
</evidence>
<dbReference type="InterPro" id="IPR036291">
    <property type="entry name" value="NAD(P)-bd_dom_sf"/>
</dbReference>
<dbReference type="AlphaFoldDB" id="A0A9W9CP18"/>
<protein>
    <submittedName>
        <fullName evidence="5">Uncharacterized protein</fullName>
    </submittedName>
</protein>
<keyword evidence="4" id="KW-1133">Transmembrane helix</keyword>
<proteinExistence type="inferred from homology"/>
<dbReference type="PRINTS" id="PR00081">
    <property type="entry name" value="GDHRDH"/>
</dbReference>
<evidence type="ECO:0000256" key="1">
    <source>
        <dbReference type="ARBA" id="ARBA00006484"/>
    </source>
</evidence>
<dbReference type="InterPro" id="IPR051122">
    <property type="entry name" value="SDR_DHRS6-like"/>
</dbReference>
<dbReference type="CDD" id="cd05233">
    <property type="entry name" value="SDR_c"/>
    <property type="match status" value="1"/>
</dbReference>
<reference evidence="5" key="1">
    <citation type="submission" date="2022-10" db="EMBL/GenBank/DDBJ databases">
        <title>Tapping the CABI collections for fungal endophytes: first genome assemblies for Collariella, Neodidymelliopsis, Ascochyta clinopodiicola, Didymella pomorum, Didymosphaeria variabile, Neocosmospora piperis and Neocucurbitaria cava.</title>
        <authorList>
            <person name="Hill R."/>
        </authorList>
    </citation>
    <scope>NUCLEOTIDE SEQUENCE</scope>
    <source>
        <strain evidence="5">IMI 356814</strain>
    </source>
</reference>
<gene>
    <name evidence="5" type="ORF">N0V83_004219</name>
</gene>
<dbReference type="Gene3D" id="3.40.50.720">
    <property type="entry name" value="NAD(P)-binding Rossmann-like Domain"/>
    <property type="match status" value="1"/>
</dbReference>
<dbReference type="Pfam" id="PF23441">
    <property type="entry name" value="SDR"/>
    <property type="match status" value="1"/>
</dbReference>
<evidence type="ECO:0000313" key="5">
    <source>
        <dbReference type="EMBL" id="KAJ4372445.1"/>
    </source>
</evidence>
<keyword evidence="4" id="KW-0472">Membrane</keyword>
<evidence type="ECO:0000313" key="6">
    <source>
        <dbReference type="Proteomes" id="UP001140560"/>
    </source>
</evidence>
<dbReference type="InterPro" id="IPR002347">
    <property type="entry name" value="SDR_fam"/>
</dbReference>
<dbReference type="GO" id="GO:0016491">
    <property type="term" value="F:oxidoreductase activity"/>
    <property type="evidence" value="ECO:0007669"/>
    <property type="project" value="UniProtKB-KW"/>
</dbReference>
<evidence type="ECO:0000256" key="4">
    <source>
        <dbReference type="SAM" id="Phobius"/>
    </source>
</evidence>
<keyword evidence="4" id="KW-0812">Transmembrane</keyword>
<dbReference type="InterPro" id="IPR057571">
    <property type="entry name" value="SDR_PhqE-like"/>
</dbReference>
<comment type="similarity">
    <text evidence="1">Belongs to the short-chain dehydrogenases/reductases (SDR) family.</text>
</comment>
<dbReference type="Proteomes" id="UP001140560">
    <property type="component" value="Unassembled WGS sequence"/>
</dbReference>
<comment type="caution">
    <text evidence="5">The sequence shown here is derived from an EMBL/GenBank/DDBJ whole genome shotgun (WGS) entry which is preliminary data.</text>
</comment>
<organism evidence="5 6">
    <name type="scientific">Neocucurbitaria cava</name>
    <dbReference type="NCBI Taxonomy" id="798079"/>
    <lineage>
        <taxon>Eukaryota</taxon>
        <taxon>Fungi</taxon>
        <taxon>Dikarya</taxon>
        <taxon>Ascomycota</taxon>
        <taxon>Pezizomycotina</taxon>
        <taxon>Dothideomycetes</taxon>
        <taxon>Pleosporomycetidae</taxon>
        <taxon>Pleosporales</taxon>
        <taxon>Pleosporineae</taxon>
        <taxon>Cucurbitariaceae</taxon>
        <taxon>Neocucurbitaria</taxon>
    </lineage>
</organism>
<evidence type="ECO:0000256" key="3">
    <source>
        <dbReference type="ARBA" id="ARBA00023002"/>
    </source>
</evidence>
<dbReference type="PANTHER" id="PTHR43477">
    <property type="entry name" value="DIHYDROANTICAPSIN 7-DEHYDROGENASE"/>
    <property type="match status" value="1"/>
</dbReference>
<keyword evidence="3" id="KW-0560">Oxidoreductase</keyword>
<dbReference type="SUPFAM" id="SSF51735">
    <property type="entry name" value="NAD(P)-binding Rossmann-fold domains"/>
    <property type="match status" value="1"/>
</dbReference>
<feature type="transmembrane region" description="Helical" evidence="4">
    <location>
        <begin position="12"/>
        <end position="32"/>
    </location>
</feature>
<sequence>MAHANRLANTHILVFGGTSGIGYAIANMALSYSARVTISGSTQEKVDTKVSQLRSLYPNAPATNIGGFALNLLDQDNLEANLKDLLNKATQNGENKIDHVAWSAGDRRVLPKLDDATPETVKQMFHVRMVAPSILAKLIHTHPGTYMPVSSTSSITLTSGTNTHRPLPGWTFAATVGGATEGLVRGLAVEMKPIRFNTVVPGAIQTELLQGMLDVSPVEAVEALKKSFSLLGEFGQPEDIAEAYGWVMRDRFANGTLVASDGGRLLTGNEQLGG</sequence>
<dbReference type="EMBL" id="JAPEUY010000006">
    <property type="protein sequence ID" value="KAJ4372445.1"/>
    <property type="molecule type" value="Genomic_DNA"/>
</dbReference>
<name>A0A9W9CP18_9PLEO</name>
<keyword evidence="2" id="KW-0521">NADP</keyword>
<dbReference type="PANTHER" id="PTHR43477:SF1">
    <property type="entry name" value="DIHYDROANTICAPSIN 7-DEHYDROGENASE"/>
    <property type="match status" value="1"/>
</dbReference>
<dbReference type="OrthoDB" id="294295at2759"/>